<dbReference type="InterPro" id="IPR010310">
    <property type="entry name" value="T7SS_ESAT-6-like"/>
</dbReference>
<dbReference type="Pfam" id="PF06013">
    <property type="entry name" value="WXG100"/>
    <property type="match status" value="1"/>
</dbReference>
<sequence>MSGQGQLVVNFTALATAAGDINNAINTMSSQLDEAAQTAAPLVASWDGAARDAYQARQATWTKAANDLATMLRDIKRAVEQSAEQYQATEQRNTNLFS</sequence>
<evidence type="ECO:0000313" key="3">
    <source>
        <dbReference type="Proteomes" id="UP000612899"/>
    </source>
</evidence>
<dbReference type="SUPFAM" id="SSF140453">
    <property type="entry name" value="EsxAB dimer-like"/>
    <property type="match status" value="1"/>
</dbReference>
<dbReference type="Gene3D" id="1.10.287.1060">
    <property type="entry name" value="ESAT-6-like"/>
    <property type="match status" value="1"/>
</dbReference>
<dbReference type="Proteomes" id="UP000612899">
    <property type="component" value="Unassembled WGS sequence"/>
</dbReference>
<reference evidence="2" key="1">
    <citation type="submission" date="2021-01" db="EMBL/GenBank/DDBJ databases">
        <title>Whole genome shotgun sequence of Rhizocola hellebori NBRC 109834.</title>
        <authorList>
            <person name="Komaki H."/>
            <person name="Tamura T."/>
        </authorList>
    </citation>
    <scope>NUCLEOTIDE SEQUENCE</scope>
    <source>
        <strain evidence="2">NBRC 109834</strain>
    </source>
</reference>
<dbReference type="EMBL" id="BONY01000134">
    <property type="protein sequence ID" value="GIH11443.1"/>
    <property type="molecule type" value="Genomic_DNA"/>
</dbReference>
<name>A0A8J3VMT6_9ACTN</name>
<comment type="caution">
    <text evidence="2">The sequence shown here is derived from an EMBL/GenBank/DDBJ whole genome shotgun (WGS) entry which is preliminary data.</text>
</comment>
<proteinExistence type="inferred from homology"/>
<accession>A0A8J3VMT6</accession>
<dbReference type="InterPro" id="IPR036689">
    <property type="entry name" value="ESAT-6-like_sf"/>
</dbReference>
<organism evidence="2 3">
    <name type="scientific">Rhizocola hellebori</name>
    <dbReference type="NCBI Taxonomy" id="1392758"/>
    <lineage>
        <taxon>Bacteria</taxon>
        <taxon>Bacillati</taxon>
        <taxon>Actinomycetota</taxon>
        <taxon>Actinomycetes</taxon>
        <taxon>Micromonosporales</taxon>
        <taxon>Micromonosporaceae</taxon>
        <taxon>Rhizocola</taxon>
    </lineage>
</organism>
<gene>
    <name evidence="2" type="ORF">Rhe02_95100</name>
</gene>
<dbReference type="AlphaFoldDB" id="A0A8J3VMT6"/>
<dbReference type="RefSeq" id="WP_203915163.1">
    <property type="nucleotide sequence ID" value="NZ_BONY01000134.1"/>
</dbReference>
<comment type="similarity">
    <text evidence="1">Belongs to the WXG100 family.</text>
</comment>
<protein>
    <recommendedName>
        <fullName evidence="1">ESAT-6-like protein</fullName>
    </recommendedName>
</protein>
<keyword evidence="3" id="KW-1185">Reference proteome</keyword>
<evidence type="ECO:0000313" key="2">
    <source>
        <dbReference type="EMBL" id="GIH11443.1"/>
    </source>
</evidence>
<evidence type="ECO:0000256" key="1">
    <source>
        <dbReference type="RuleBase" id="RU362001"/>
    </source>
</evidence>
<dbReference type="NCBIfam" id="TIGR03930">
    <property type="entry name" value="WXG100_ESAT6"/>
    <property type="match status" value="1"/>
</dbReference>